<sequence length="159" mass="18216">MELKKTGKRLKTSTNPSNDCFKPCPLSLIITTKIYRVVKPTTTSQCPGKCTRLDYSAIQETKISRVFISKKIADDIKVAEAKPPLIDVQCVVYKFKCDLCDVDYVGSTPRLPFQRIGEHKHSTIGAHNQRNKYLREQFTILKESRGQFEYSLSKKRNLD</sequence>
<organism evidence="1 2">
    <name type="scientific">Pocillopora damicornis</name>
    <name type="common">Cauliflower coral</name>
    <name type="synonym">Millepora damicornis</name>
    <dbReference type="NCBI Taxonomy" id="46731"/>
    <lineage>
        <taxon>Eukaryota</taxon>
        <taxon>Metazoa</taxon>
        <taxon>Cnidaria</taxon>
        <taxon>Anthozoa</taxon>
        <taxon>Hexacorallia</taxon>
        <taxon>Scleractinia</taxon>
        <taxon>Astrocoeniina</taxon>
        <taxon>Pocilloporidae</taxon>
        <taxon>Pocillopora</taxon>
    </lineage>
</organism>
<dbReference type="Proteomes" id="UP000275408">
    <property type="component" value="Unassembled WGS sequence"/>
</dbReference>
<evidence type="ECO:0008006" key="3">
    <source>
        <dbReference type="Google" id="ProtNLM"/>
    </source>
</evidence>
<evidence type="ECO:0000313" key="1">
    <source>
        <dbReference type="EMBL" id="RMX57147.1"/>
    </source>
</evidence>
<dbReference type="EMBL" id="RCHS01000731">
    <property type="protein sequence ID" value="RMX57147.1"/>
    <property type="molecule type" value="Genomic_DNA"/>
</dbReference>
<accession>A0A3M6UU77</accession>
<reference evidence="1 2" key="1">
    <citation type="journal article" date="2018" name="Sci. Rep.">
        <title>Comparative analysis of the Pocillopora damicornis genome highlights role of immune system in coral evolution.</title>
        <authorList>
            <person name="Cunning R."/>
            <person name="Bay R.A."/>
            <person name="Gillette P."/>
            <person name="Baker A.C."/>
            <person name="Traylor-Knowles N."/>
        </authorList>
    </citation>
    <scope>NUCLEOTIDE SEQUENCE [LARGE SCALE GENOMIC DNA]</scope>
    <source>
        <strain evidence="1">RSMAS</strain>
        <tissue evidence="1">Whole animal</tissue>
    </source>
</reference>
<protein>
    <recommendedName>
        <fullName evidence="3">GIY-YIG domain-containing protein</fullName>
    </recommendedName>
</protein>
<comment type="caution">
    <text evidence="1">The sequence shown here is derived from an EMBL/GenBank/DDBJ whole genome shotgun (WGS) entry which is preliminary data.</text>
</comment>
<proteinExistence type="predicted"/>
<dbReference type="AlphaFoldDB" id="A0A3M6UU77"/>
<gene>
    <name evidence="1" type="ORF">pdam_00023800</name>
</gene>
<evidence type="ECO:0000313" key="2">
    <source>
        <dbReference type="Proteomes" id="UP000275408"/>
    </source>
</evidence>
<keyword evidence="2" id="KW-1185">Reference proteome</keyword>
<name>A0A3M6UU77_POCDA</name>